<evidence type="ECO:0000256" key="3">
    <source>
        <dbReference type="SAM" id="MobiDB-lite"/>
    </source>
</evidence>
<evidence type="ECO:0000256" key="2">
    <source>
        <dbReference type="ARBA" id="ARBA00023157"/>
    </source>
</evidence>
<dbReference type="InterPro" id="IPR013783">
    <property type="entry name" value="Ig-like_fold"/>
</dbReference>
<sequence length="543" mass="59345">MKRRRIHITYVALLVVARFAHAIDDPARLVVRPDSSAVASDSRISFFCRADGNPLPNVVWKINGKPLSNSRFIVKSLPTGLSTLRIDPVLASDNQTTVSCSADNGVANPVVADAVITVLDKADLPSGFPIVDAHPTLKSVEQGRTAHVTCRVRGDPRPKVLWLRDLVPIDIRAEGRYSVSTMGNPGALMIQQAREEDQGKYECVARNSFGVVHSKAAHLYVKVRRVPPYFSYKLEKIYRIGAGGSVNLTCVAVGFPMPRVFWKKSDDVVLSDPATAPIGKNVLTLTNVEQSENFTCVAVSKLGNIEATTLVEVKPLPPPPRHFQVSTVTSDTVTLTWERPVLTEPAVEYLIKYRQKSHSRTGVYSPGYADSNGVKKWKVSQSETSTTIPDLEPFQLYEFVIATVGDFGEGPSSIPKEAQTAEAAPGSPPTKVQARSLNRDSVLVKWSPSEKPNGMITGYRIFYTNNDRSSPIASWEMHETKSDELMATLYGLEMDKRYYVVVQARNAQGSSPMSAVVTVATKPGNGCSSDGMYSLNYPSAAVN</sequence>
<dbReference type="InterPro" id="IPR003961">
    <property type="entry name" value="FN3_dom"/>
</dbReference>
<organism evidence="7 8">
    <name type="scientific">Necator americanus</name>
    <name type="common">Human hookworm</name>
    <dbReference type="NCBI Taxonomy" id="51031"/>
    <lineage>
        <taxon>Eukaryota</taxon>
        <taxon>Metazoa</taxon>
        <taxon>Ecdysozoa</taxon>
        <taxon>Nematoda</taxon>
        <taxon>Chromadorea</taxon>
        <taxon>Rhabditida</taxon>
        <taxon>Rhabditina</taxon>
        <taxon>Rhabditomorpha</taxon>
        <taxon>Strongyloidea</taxon>
        <taxon>Ancylostomatidae</taxon>
        <taxon>Bunostominae</taxon>
        <taxon>Necator</taxon>
    </lineage>
</organism>
<dbReference type="InterPro" id="IPR036116">
    <property type="entry name" value="FN3_sf"/>
</dbReference>
<comment type="caution">
    <text evidence="7">The sequence shown here is derived from an EMBL/GenBank/DDBJ whole genome shotgun (WGS) entry which is preliminary data.</text>
</comment>
<keyword evidence="1" id="KW-0677">Repeat</keyword>
<dbReference type="InterPro" id="IPR003598">
    <property type="entry name" value="Ig_sub2"/>
</dbReference>
<evidence type="ECO:0000313" key="7">
    <source>
        <dbReference type="EMBL" id="KAK6736051.1"/>
    </source>
</evidence>
<gene>
    <name evidence="7" type="primary">Necator_chrII.g6787</name>
    <name evidence="7" type="ORF">RB195_018994</name>
</gene>
<dbReference type="SMART" id="SM00060">
    <property type="entry name" value="FN3"/>
    <property type="match status" value="2"/>
</dbReference>
<feature type="domain" description="Ig-like" evidence="5">
    <location>
        <begin position="228"/>
        <end position="312"/>
    </location>
</feature>
<name>A0ABR1CDQ5_NECAM</name>
<dbReference type="InterPro" id="IPR003599">
    <property type="entry name" value="Ig_sub"/>
</dbReference>
<dbReference type="CDD" id="cd00063">
    <property type="entry name" value="FN3"/>
    <property type="match status" value="2"/>
</dbReference>
<dbReference type="SMART" id="SM00408">
    <property type="entry name" value="IGc2"/>
    <property type="match status" value="3"/>
</dbReference>
<protein>
    <recommendedName>
        <fullName evidence="9">Fibronectin type III domain protein</fullName>
    </recommendedName>
</protein>
<dbReference type="InterPro" id="IPR050964">
    <property type="entry name" value="Striated_Muscle_Regulatory"/>
</dbReference>
<dbReference type="SUPFAM" id="SSF49265">
    <property type="entry name" value="Fibronectin type III"/>
    <property type="match status" value="1"/>
</dbReference>
<feature type="signal peptide" evidence="4">
    <location>
        <begin position="1"/>
        <end position="22"/>
    </location>
</feature>
<keyword evidence="2" id="KW-1015">Disulfide bond</keyword>
<dbReference type="InterPro" id="IPR007110">
    <property type="entry name" value="Ig-like_dom"/>
</dbReference>
<reference evidence="7 8" key="1">
    <citation type="submission" date="2023-08" db="EMBL/GenBank/DDBJ databases">
        <title>A Necator americanus chromosomal reference genome.</title>
        <authorList>
            <person name="Ilik V."/>
            <person name="Petrzelkova K.J."/>
            <person name="Pardy F."/>
            <person name="Fuh T."/>
            <person name="Niatou-Singa F.S."/>
            <person name="Gouil Q."/>
            <person name="Baker L."/>
            <person name="Ritchie M.E."/>
            <person name="Jex A.R."/>
            <person name="Gazzola D."/>
            <person name="Li H."/>
            <person name="Toshio Fujiwara R."/>
            <person name="Zhan B."/>
            <person name="Aroian R.V."/>
            <person name="Pafco B."/>
            <person name="Schwarz E.M."/>
        </authorList>
    </citation>
    <scope>NUCLEOTIDE SEQUENCE [LARGE SCALE GENOMIC DNA]</scope>
    <source>
        <strain evidence="7 8">Aroian</strain>
        <tissue evidence="7">Whole animal</tissue>
    </source>
</reference>
<evidence type="ECO:0000256" key="1">
    <source>
        <dbReference type="ARBA" id="ARBA00022737"/>
    </source>
</evidence>
<dbReference type="Pfam" id="PF00041">
    <property type="entry name" value="fn3"/>
    <property type="match status" value="2"/>
</dbReference>
<keyword evidence="4" id="KW-0732">Signal</keyword>
<dbReference type="PROSITE" id="PS50835">
    <property type="entry name" value="IG_LIKE"/>
    <property type="match status" value="3"/>
</dbReference>
<dbReference type="CDD" id="cd00096">
    <property type="entry name" value="Ig"/>
    <property type="match status" value="1"/>
</dbReference>
<dbReference type="Proteomes" id="UP001303046">
    <property type="component" value="Unassembled WGS sequence"/>
</dbReference>
<dbReference type="SUPFAM" id="SSF48726">
    <property type="entry name" value="Immunoglobulin"/>
    <property type="match status" value="3"/>
</dbReference>
<feature type="domain" description="Ig-like" evidence="5">
    <location>
        <begin position="26"/>
        <end position="117"/>
    </location>
</feature>
<dbReference type="InterPro" id="IPR036179">
    <property type="entry name" value="Ig-like_dom_sf"/>
</dbReference>
<dbReference type="PANTHER" id="PTHR13817:SF173">
    <property type="entry name" value="FRAZZLED"/>
    <property type="match status" value="1"/>
</dbReference>
<keyword evidence="8" id="KW-1185">Reference proteome</keyword>
<evidence type="ECO:0000259" key="5">
    <source>
        <dbReference type="PROSITE" id="PS50835"/>
    </source>
</evidence>
<evidence type="ECO:0000313" key="8">
    <source>
        <dbReference type="Proteomes" id="UP001303046"/>
    </source>
</evidence>
<feature type="domain" description="Ig-like" evidence="5">
    <location>
        <begin position="129"/>
        <end position="208"/>
    </location>
</feature>
<feature type="domain" description="Fibronectin type-III" evidence="6">
    <location>
        <begin position="319"/>
        <end position="423"/>
    </location>
</feature>
<dbReference type="Pfam" id="PF07679">
    <property type="entry name" value="I-set"/>
    <property type="match status" value="1"/>
</dbReference>
<evidence type="ECO:0000259" key="6">
    <source>
        <dbReference type="PROSITE" id="PS50853"/>
    </source>
</evidence>
<dbReference type="EMBL" id="JAVFWL010000002">
    <property type="protein sequence ID" value="KAK6736051.1"/>
    <property type="molecule type" value="Genomic_DNA"/>
</dbReference>
<accession>A0ABR1CDQ5</accession>
<feature type="chain" id="PRO_5046026596" description="Fibronectin type III domain protein" evidence="4">
    <location>
        <begin position="23"/>
        <end position="543"/>
    </location>
</feature>
<dbReference type="Pfam" id="PF13927">
    <property type="entry name" value="Ig_3"/>
    <property type="match status" value="2"/>
</dbReference>
<evidence type="ECO:0000256" key="4">
    <source>
        <dbReference type="SAM" id="SignalP"/>
    </source>
</evidence>
<evidence type="ECO:0008006" key="9">
    <source>
        <dbReference type="Google" id="ProtNLM"/>
    </source>
</evidence>
<dbReference type="SMART" id="SM00409">
    <property type="entry name" value="IG"/>
    <property type="match status" value="3"/>
</dbReference>
<dbReference type="Gene3D" id="2.60.40.10">
    <property type="entry name" value="Immunoglobulins"/>
    <property type="match status" value="5"/>
</dbReference>
<feature type="domain" description="Fibronectin type-III" evidence="6">
    <location>
        <begin position="428"/>
        <end position="524"/>
    </location>
</feature>
<proteinExistence type="predicted"/>
<dbReference type="PANTHER" id="PTHR13817">
    <property type="entry name" value="TITIN"/>
    <property type="match status" value="1"/>
</dbReference>
<dbReference type="InterPro" id="IPR013098">
    <property type="entry name" value="Ig_I-set"/>
</dbReference>
<dbReference type="PROSITE" id="PS50853">
    <property type="entry name" value="FN3"/>
    <property type="match status" value="2"/>
</dbReference>
<feature type="region of interest" description="Disordered" evidence="3">
    <location>
        <begin position="410"/>
        <end position="436"/>
    </location>
</feature>